<dbReference type="EMBL" id="PDCK01000045">
    <property type="protein sequence ID" value="PRQ19468.1"/>
    <property type="molecule type" value="Genomic_DNA"/>
</dbReference>
<reference evidence="1 2" key="1">
    <citation type="journal article" date="2018" name="Nat. Genet.">
        <title>The Rosa genome provides new insights in the design of modern roses.</title>
        <authorList>
            <person name="Bendahmane M."/>
        </authorList>
    </citation>
    <scope>NUCLEOTIDE SEQUENCE [LARGE SCALE GENOMIC DNA]</scope>
    <source>
        <strain evidence="2">cv. Old Blush</strain>
    </source>
</reference>
<accession>A0A2P6PC23</accession>
<dbReference type="PANTHER" id="PTHR33052">
    <property type="entry name" value="DUF4228 DOMAIN PROTEIN-RELATED"/>
    <property type="match status" value="1"/>
</dbReference>
<dbReference type="AlphaFoldDB" id="A0A2P6PC23"/>
<dbReference type="Proteomes" id="UP000238479">
    <property type="component" value="Chromosome 7"/>
</dbReference>
<evidence type="ECO:0000313" key="2">
    <source>
        <dbReference type="Proteomes" id="UP000238479"/>
    </source>
</evidence>
<evidence type="ECO:0000313" key="1">
    <source>
        <dbReference type="EMBL" id="PRQ19468.1"/>
    </source>
</evidence>
<dbReference type="Gramene" id="PRQ19468">
    <property type="protein sequence ID" value="PRQ19468"/>
    <property type="gene ID" value="RchiOBHm_Chr7g0217541"/>
</dbReference>
<organism evidence="1 2">
    <name type="scientific">Rosa chinensis</name>
    <name type="common">China rose</name>
    <dbReference type="NCBI Taxonomy" id="74649"/>
    <lineage>
        <taxon>Eukaryota</taxon>
        <taxon>Viridiplantae</taxon>
        <taxon>Streptophyta</taxon>
        <taxon>Embryophyta</taxon>
        <taxon>Tracheophyta</taxon>
        <taxon>Spermatophyta</taxon>
        <taxon>Magnoliopsida</taxon>
        <taxon>eudicotyledons</taxon>
        <taxon>Gunneridae</taxon>
        <taxon>Pentapetalae</taxon>
        <taxon>rosids</taxon>
        <taxon>fabids</taxon>
        <taxon>Rosales</taxon>
        <taxon>Rosaceae</taxon>
        <taxon>Rosoideae</taxon>
        <taxon>Rosoideae incertae sedis</taxon>
        <taxon>Rosa</taxon>
    </lineage>
</organism>
<dbReference type="STRING" id="74649.A0A2P6PC23"/>
<dbReference type="InterPro" id="IPR025322">
    <property type="entry name" value="PADRE_dom"/>
</dbReference>
<gene>
    <name evidence="1" type="ORF">RchiOBHm_Chr7g0217541</name>
</gene>
<keyword evidence="2" id="KW-1185">Reference proteome</keyword>
<proteinExistence type="predicted"/>
<dbReference type="Pfam" id="PF14009">
    <property type="entry name" value="PADRE"/>
    <property type="match status" value="1"/>
</dbReference>
<sequence length="223" mass="24375">MGGCFSVSAFEPSLHSSSPTAKVVSSNGSLIEYPVPVSVSQVLKAEEAASPSSSTASFFVCNSDRFNYDSYIPALVSDHQLEADQIYFVLPVAKLQRRLTASDMAALAVRASLALQNASTASSSGKKDRTRRRNKNRVSPILVVKSEPRSEYDFVDYEADFTIGPSNSLMKKKVLAPEKAALGVSRSGSVRKLQRYSSKRVLKRAVRSFKLRLTPIQEGTEVF</sequence>
<protein>
    <submittedName>
        <fullName evidence="1">Uncharacterized protein</fullName>
    </submittedName>
</protein>
<name>A0A2P6PC23_ROSCH</name>
<dbReference type="OMA" id="HPRRNYK"/>
<comment type="caution">
    <text evidence="1">The sequence shown here is derived from an EMBL/GenBank/DDBJ whole genome shotgun (WGS) entry which is preliminary data.</text>
</comment>
<dbReference type="OrthoDB" id="693945at2759"/>